<sequence>PPTSKSITAGLASRLPAHTTSSSGRSAGVGAPALRAQGKPPAAGTRTRPKRPPFCETAESRFSLTVYVLPQQN</sequence>
<dbReference type="AlphaFoldDB" id="A0A9X9PTB9"/>
<evidence type="ECO:0000313" key="2">
    <source>
        <dbReference type="EMBL" id="VCW51536.1"/>
    </source>
</evidence>
<keyword evidence="3" id="KW-1185">Reference proteome</keyword>
<protein>
    <submittedName>
        <fullName evidence="2">Uncharacterized protein</fullName>
    </submittedName>
</protein>
<dbReference type="EMBL" id="CYRY02000897">
    <property type="protein sequence ID" value="VCW51536.1"/>
    <property type="molecule type" value="Genomic_DNA"/>
</dbReference>
<accession>A0A9X9PTB9</accession>
<name>A0A9X9PTB9_GULGU</name>
<dbReference type="Proteomes" id="UP000269945">
    <property type="component" value="Unassembled WGS sequence"/>
</dbReference>
<evidence type="ECO:0000313" key="3">
    <source>
        <dbReference type="Proteomes" id="UP000269945"/>
    </source>
</evidence>
<evidence type="ECO:0000256" key="1">
    <source>
        <dbReference type="SAM" id="MobiDB-lite"/>
    </source>
</evidence>
<reference evidence="2 3" key="1">
    <citation type="submission" date="2018-10" db="EMBL/GenBank/DDBJ databases">
        <authorList>
            <person name="Ekblom R."/>
            <person name="Jareborg N."/>
        </authorList>
    </citation>
    <scope>NUCLEOTIDE SEQUENCE [LARGE SCALE GENOMIC DNA]</scope>
    <source>
        <tissue evidence="2">Muscle</tissue>
    </source>
</reference>
<proteinExistence type="predicted"/>
<gene>
    <name evidence="2" type="ORF">BN2614_LOCUS3</name>
</gene>
<feature type="non-terminal residue" evidence="2">
    <location>
        <position position="1"/>
    </location>
</feature>
<feature type="region of interest" description="Disordered" evidence="1">
    <location>
        <begin position="1"/>
        <end position="57"/>
    </location>
</feature>
<comment type="caution">
    <text evidence="2">The sequence shown here is derived from an EMBL/GenBank/DDBJ whole genome shotgun (WGS) entry which is preliminary data.</text>
</comment>
<organism evidence="2 3">
    <name type="scientific">Gulo gulo</name>
    <name type="common">Wolverine</name>
    <name type="synonym">Gluton</name>
    <dbReference type="NCBI Taxonomy" id="48420"/>
    <lineage>
        <taxon>Eukaryota</taxon>
        <taxon>Metazoa</taxon>
        <taxon>Chordata</taxon>
        <taxon>Craniata</taxon>
        <taxon>Vertebrata</taxon>
        <taxon>Euteleostomi</taxon>
        <taxon>Mammalia</taxon>
        <taxon>Eutheria</taxon>
        <taxon>Laurasiatheria</taxon>
        <taxon>Carnivora</taxon>
        <taxon>Caniformia</taxon>
        <taxon>Musteloidea</taxon>
        <taxon>Mustelidae</taxon>
        <taxon>Guloninae</taxon>
        <taxon>Gulo</taxon>
    </lineage>
</organism>